<feature type="compositionally biased region" description="Polar residues" evidence="1">
    <location>
        <begin position="442"/>
        <end position="454"/>
    </location>
</feature>
<name>A0A6P8GJD6_CLUHA</name>
<proteinExistence type="predicted"/>
<feature type="compositionally biased region" description="Basic and acidic residues" evidence="1">
    <location>
        <begin position="459"/>
        <end position="468"/>
    </location>
</feature>
<feature type="region of interest" description="Disordered" evidence="1">
    <location>
        <begin position="883"/>
        <end position="915"/>
    </location>
</feature>
<dbReference type="GeneID" id="116224177"/>
<sequence>MNGNQIPNPSMNQHPYFIASQPQLSTQHGNQVFGMASANKIPLYSAIAPVSGTNASGHSLFSVETQHLQLVQSHPVAGMQRQQPFLVNTLQVPMNVSVLTNSGLRMSLQPQAKLNSDCSSSHVSQSQHPSGSNQVPKPTTDQFGNLQNCFPGIVTLLVQQSDLTPAANPGHILTGPVTVGLCSDDGSLQRVQEQTKIPEVNGEKLMQTSSSLPTGQSASSGLANNSFVLASQPVIISSTISPPTCSSADSNAPPPPPTISQSLQSKPNPSRFQGWNTSFSGKSGAHTTPSYSHCPPPPPHHHHHQQDLMHSSKPTHTHNSTNSTSSVHQHALTGQSNLFAVRTSHETSRNRTSIPVTASNPKDDPACGGASTQQNVQQVFKEVRTVPVFLRNHKMLKAICLVLEKSIRRREAATILIMPNTSSGYEKTQSFVQQLCQSDVPMRNTSATDTTDALSGSDPKGDSRDKNSNRPSVDGTNIVVQTIRGQLKTHVHIHRAVAVVPPISQQSTDDHEGKKQNCDKQPFKIQSVWSLAGENTGESLHESGCHPSVIDWSSVKSSSDHKTVEDQDCCQNGVPAGQCAPNSSQLTGQKSDAAECPKVDGGIIDSLKSKNEEISIQPQEYQTTNTQSNQNYGQLGGLDGPRHVLSRSMVKYTLGMLKELVADLEAEDVKQGSRSDHGPDVVETLLGLYWGGSSYNYMVAKAEGAIQNILQEATEFHMADESVVFDGMRMDDLYQLRDRFYILNRDSDVYKPEHTNLSNPYIHDKETVTDTVKSDHREVQDLPEGEEQYDCGILELGNKPEKDHTKCQKSSGVFPVKSTVLSEDATKFFDCRESLTGSFSHKEPTSPALCFGEELNQDFPKMKIQVLSPDEVKALSKILYEDRKEGSSTSPPGALHSHAGDATEVGPVSSQQGCANQQRIHAETGDGKTLDLCKGVPSISALIKLVKGIDRHIPVADKKLNDKGKRTLFKKRPHSCRTKALNVKDTRDPRCLPHDDRNAQKSCGIMAPKQLLNGPGISQKGCVSPPKRVHGPRSMPYPYHRIAFDSRVTPSTKGFVRNDEKEWLEHDGEDQAVHKLTKSHGLERQCTAPQVIARLAVTPSPVRKLMKPGDKKPGSQVKGQNEEQKKDRLLIDHGMRCSRSVSATQSVPPQKRKRDMNKSVEEHLDRQELTHRTVLQQPTTEKATEALAITQDITKSSVKQKKRKCEHRTPSSVTSSAKEKVRKTWVSTYVPTNVKSRRPSDQTEEGRRRFSSVHQSLNQVTNKSKLRTLSQTVKPDMGPLIIELRKHVQERKAKELVSRESFFQ</sequence>
<feature type="compositionally biased region" description="Polar residues" evidence="1">
    <location>
        <begin position="1139"/>
        <end position="1148"/>
    </location>
</feature>
<feature type="region of interest" description="Disordered" evidence="1">
    <location>
        <begin position="1234"/>
        <end position="1256"/>
    </location>
</feature>
<feature type="compositionally biased region" description="Polar residues" evidence="1">
    <location>
        <begin position="206"/>
        <end position="220"/>
    </location>
</feature>
<dbReference type="RefSeq" id="XP_031439113.1">
    <property type="nucleotide sequence ID" value="XM_031583253.2"/>
</dbReference>
<feature type="region of interest" description="Disordered" evidence="1">
    <location>
        <begin position="1103"/>
        <end position="1172"/>
    </location>
</feature>
<keyword evidence="2" id="KW-1185">Reference proteome</keyword>
<feature type="region of interest" description="Disordered" evidence="1">
    <location>
        <begin position="112"/>
        <end position="141"/>
    </location>
</feature>
<reference evidence="3" key="1">
    <citation type="submission" date="2025-08" db="UniProtKB">
        <authorList>
            <consortium name="RefSeq"/>
        </authorList>
    </citation>
    <scope>IDENTIFICATION</scope>
</reference>
<feature type="region of interest" description="Disordered" evidence="1">
    <location>
        <begin position="442"/>
        <end position="476"/>
    </location>
</feature>
<feature type="compositionally biased region" description="Basic and acidic residues" evidence="1">
    <location>
        <begin position="1238"/>
        <end position="1248"/>
    </location>
</feature>
<feature type="compositionally biased region" description="Polar residues" evidence="1">
    <location>
        <begin position="350"/>
        <end position="360"/>
    </location>
</feature>
<dbReference type="OrthoDB" id="8923208at2759"/>
<evidence type="ECO:0000313" key="3">
    <source>
        <dbReference type="RefSeq" id="XP_031439113.1"/>
    </source>
</evidence>
<feature type="region of interest" description="Disordered" evidence="1">
    <location>
        <begin position="199"/>
        <end position="220"/>
    </location>
</feature>
<gene>
    <name evidence="3" type="primary">LOC116224177</name>
</gene>
<accession>A0A6P8GJD6</accession>
<protein>
    <submittedName>
        <fullName evidence="3">Uncharacterized protein LOC116224177</fullName>
    </submittedName>
</protein>
<feature type="region of interest" description="Disordered" evidence="1">
    <location>
        <begin position="1199"/>
        <end position="1218"/>
    </location>
</feature>
<evidence type="ECO:0000256" key="1">
    <source>
        <dbReference type="SAM" id="MobiDB-lite"/>
    </source>
</evidence>
<evidence type="ECO:0000313" key="2">
    <source>
        <dbReference type="Proteomes" id="UP000515152"/>
    </source>
</evidence>
<dbReference type="KEGG" id="char:116224177"/>
<feature type="compositionally biased region" description="Low complexity" evidence="1">
    <location>
        <begin position="311"/>
        <end position="328"/>
    </location>
</feature>
<feature type="compositionally biased region" description="Basic and acidic residues" evidence="1">
    <location>
        <begin position="1120"/>
        <end position="1135"/>
    </location>
</feature>
<dbReference type="Proteomes" id="UP000515152">
    <property type="component" value="Chromosome 16"/>
</dbReference>
<feature type="compositionally biased region" description="Polar residues" evidence="1">
    <location>
        <begin position="259"/>
        <end position="291"/>
    </location>
</feature>
<organism evidence="2 3">
    <name type="scientific">Clupea harengus</name>
    <name type="common">Atlantic herring</name>
    <dbReference type="NCBI Taxonomy" id="7950"/>
    <lineage>
        <taxon>Eukaryota</taxon>
        <taxon>Metazoa</taxon>
        <taxon>Chordata</taxon>
        <taxon>Craniata</taxon>
        <taxon>Vertebrata</taxon>
        <taxon>Euteleostomi</taxon>
        <taxon>Actinopterygii</taxon>
        <taxon>Neopterygii</taxon>
        <taxon>Teleostei</taxon>
        <taxon>Clupei</taxon>
        <taxon>Clupeiformes</taxon>
        <taxon>Clupeoidei</taxon>
        <taxon>Clupeidae</taxon>
        <taxon>Clupea</taxon>
    </lineage>
</organism>
<feature type="region of interest" description="Disordered" evidence="1">
    <location>
        <begin position="240"/>
        <end position="331"/>
    </location>
</feature>
<feature type="compositionally biased region" description="Basic and acidic residues" evidence="1">
    <location>
        <begin position="1156"/>
        <end position="1171"/>
    </location>
</feature>
<feature type="region of interest" description="Disordered" evidence="1">
    <location>
        <begin position="343"/>
        <end position="370"/>
    </location>
</feature>
<feature type="compositionally biased region" description="Low complexity" evidence="1">
    <location>
        <begin position="116"/>
        <end position="132"/>
    </location>
</feature>